<dbReference type="AlphaFoldDB" id="A0A3M7SW62"/>
<keyword evidence="2" id="KW-0812">Transmembrane</keyword>
<reference evidence="3 4" key="1">
    <citation type="journal article" date="2018" name="Sci. Rep.">
        <title>Genomic signatures of local adaptation to the degree of environmental predictability in rotifers.</title>
        <authorList>
            <person name="Franch-Gras L."/>
            <person name="Hahn C."/>
            <person name="Garcia-Roger E.M."/>
            <person name="Carmona M.J."/>
            <person name="Serra M."/>
            <person name="Gomez A."/>
        </authorList>
    </citation>
    <scope>NUCLEOTIDE SEQUENCE [LARGE SCALE GENOMIC DNA]</scope>
    <source>
        <strain evidence="3">HYR1</strain>
    </source>
</reference>
<evidence type="ECO:0000256" key="2">
    <source>
        <dbReference type="SAM" id="Phobius"/>
    </source>
</evidence>
<keyword evidence="2" id="KW-1133">Transmembrane helix</keyword>
<evidence type="ECO:0000256" key="1">
    <source>
        <dbReference type="SAM" id="Coils"/>
    </source>
</evidence>
<evidence type="ECO:0000313" key="3">
    <source>
        <dbReference type="EMBL" id="RNA39925.1"/>
    </source>
</evidence>
<comment type="caution">
    <text evidence="3">The sequence shown here is derived from an EMBL/GenBank/DDBJ whole genome shotgun (WGS) entry which is preliminary data.</text>
</comment>
<proteinExistence type="predicted"/>
<feature type="transmembrane region" description="Helical" evidence="2">
    <location>
        <begin position="46"/>
        <end position="73"/>
    </location>
</feature>
<keyword evidence="4" id="KW-1185">Reference proteome</keyword>
<dbReference type="Proteomes" id="UP000276133">
    <property type="component" value="Unassembled WGS sequence"/>
</dbReference>
<keyword evidence="2" id="KW-0472">Membrane</keyword>
<organism evidence="3 4">
    <name type="scientific">Brachionus plicatilis</name>
    <name type="common">Marine rotifer</name>
    <name type="synonym">Brachionus muelleri</name>
    <dbReference type="NCBI Taxonomy" id="10195"/>
    <lineage>
        <taxon>Eukaryota</taxon>
        <taxon>Metazoa</taxon>
        <taxon>Spiralia</taxon>
        <taxon>Gnathifera</taxon>
        <taxon>Rotifera</taxon>
        <taxon>Eurotatoria</taxon>
        <taxon>Monogononta</taxon>
        <taxon>Pseudotrocha</taxon>
        <taxon>Ploima</taxon>
        <taxon>Brachionidae</taxon>
        <taxon>Brachionus</taxon>
    </lineage>
</organism>
<gene>
    <name evidence="3" type="ORF">BpHYR1_030949</name>
</gene>
<dbReference type="OrthoDB" id="10674563at2759"/>
<keyword evidence="1" id="KW-0175">Coiled coil</keyword>
<protein>
    <submittedName>
        <fullName evidence="3">Uncharacterized protein</fullName>
    </submittedName>
</protein>
<dbReference type="EMBL" id="REGN01000696">
    <property type="protein sequence ID" value="RNA39925.1"/>
    <property type="molecule type" value="Genomic_DNA"/>
</dbReference>
<evidence type="ECO:0000313" key="4">
    <source>
        <dbReference type="Proteomes" id="UP000276133"/>
    </source>
</evidence>
<sequence>MLNCDSKSFLAYILVISNQVQIIHLSPLENTSVESTFMAKPEFEVALVILISVLLLLGVFLFTVVCSFVCYILQDYSLCQNDSWCQFFNRDFKVESKKSEIFSINIEESNRKNSADSLKAPLFESEKAIDFYGTKSEDSDETINYCNSVGDDFFFNRQGSNMYSFRKNEMTVKQTLEPENLDPYTSYFIISPLPDSKNDLLESHLNDLENIEQHLSKSLSELSELHKKLCPENQEISEDAKKLEESNE</sequence>
<feature type="coiled-coil region" evidence="1">
    <location>
        <begin position="201"/>
        <end position="228"/>
    </location>
</feature>
<name>A0A3M7SW62_BRAPC</name>
<accession>A0A3M7SW62</accession>